<evidence type="ECO:0000313" key="6">
    <source>
        <dbReference type="EMBL" id="CAD7289778.1"/>
    </source>
</evidence>
<dbReference type="InterPro" id="IPR000055">
    <property type="entry name" value="Restrct_endonuc_typeI_TRD"/>
</dbReference>
<evidence type="ECO:0000259" key="5">
    <source>
        <dbReference type="Pfam" id="PF01420"/>
    </source>
</evidence>
<dbReference type="RefSeq" id="WP_229933629.1">
    <property type="nucleotide sequence ID" value="NZ_CAJHOF010000027.1"/>
</dbReference>
<gene>
    <name evidence="6" type="ORF">LMG7974_01861</name>
</gene>
<keyword evidence="2" id="KW-0680">Restriction system</keyword>
<feature type="domain" description="Type I restriction modification DNA specificity" evidence="5">
    <location>
        <begin position="31"/>
        <end position="196"/>
    </location>
</feature>
<dbReference type="SUPFAM" id="SSF116734">
    <property type="entry name" value="DNA methylase specificity domain"/>
    <property type="match status" value="1"/>
</dbReference>
<dbReference type="Gene3D" id="3.90.220.20">
    <property type="entry name" value="DNA methylase specificity domains"/>
    <property type="match status" value="1"/>
</dbReference>
<name>A0ABN7KCJ3_9BACT</name>
<dbReference type="Pfam" id="PF01420">
    <property type="entry name" value="Methylase_S"/>
    <property type="match status" value="1"/>
</dbReference>
<accession>A0ABN7KCJ3</accession>
<evidence type="ECO:0000256" key="4">
    <source>
        <dbReference type="SAM" id="Coils"/>
    </source>
</evidence>
<protein>
    <recommendedName>
        <fullName evidence="5">Type I restriction modification DNA specificity domain-containing protein</fullName>
    </recommendedName>
</protein>
<evidence type="ECO:0000313" key="7">
    <source>
        <dbReference type="Proteomes" id="UP000789803"/>
    </source>
</evidence>
<evidence type="ECO:0000256" key="2">
    <source>
        <dbReference type="ARBA" id="ARBA00022747"/>
    </source>
</evidence>
<keyword evidence="7" id="KW-1185">Reference proteome</keyword>
<dbReference type="InterPro" id="IPR044946">
    <property type="entry name" value="Restrct_endonuc_typeI_TRD_sf"/>
</dbReference>
<proteinExistence type="inferred from homology"/>
<dbReference type="PANTHER" id="PTHR30408">
    <property type="entry name" value="TYPE-1 RESTRICTION ENZYME ECOKI SPECIFICITY PROTEIN"/>
    <property type="match status" value="1"/>
</dbReference>
<dbReference type="InterPro" id="IPR052021">
    <property type="entry name" value="Type-I_RS_S_subunit"/>
</dbReference>
<keyword evidence="4" id="KW-0175">Coiled coil</keyword>
<reference evidence="6 7" key="1">
    <citation type="submission" date="2020-11" db="EMBL/GenBank/DDBJ databases">
        <authorList>
            <person name="Peeters C."/>
        </authorList>
    </citation>
    <scope>NUCLEOTIDE SEQUENCE [LARGE SCALE GENOMIC DNA]</scope>
    <source>
        <strain evidence="6 7">LMG 7974</strain>
    </source>
</reference>
<feature type="coiled-coil region" evidence="4">
    <location>
        <begin position="180"/>
        <end position="214"/>
    </location>
</feature>
<evidence type="ECO:0000256" key="1">
    <source>
        <dbReference type="ARBA" id="ARBA00010923"/>
    </source>
</evidence>
<comment type="similarity">
    <text evidence="1">Belongs to the type-I restriction system S methylase family.</text>
</comment>
<organism evidence="6 7">
    <name type="scientific">Campylobacter majalis</name>
    <dbReference type="NCBI Taxonomy" id="2790656"/>
    <lineage>
        <taxon>Bacteria</taxon>
        <taxon>Pseudomonadati</taxon>
        <taxon>Campylobacterota</taxon>
        <taxon>Epsilonproteobacteria</taxon>
        <taxon>Campylobacterales</taxon>
        <taxon>Campylobacteraceae</taxon>
        <taxon>Campylobacter</taxon>
    </lineage>
</organism>
<comment type="caution">
    <text evidence="6">The sequence shown here is derived from an EMBL/GenBank/DDBJ whole genome shotgun (WGS) entry which is preliminary data.</text>
</comment>
<dbReference type="PANTHER" id="PTHR30408:SF12">
    <property type="entry name" value="TYPE I RESTRICTION ENZYME MJAVIII SPECIFICITY SUBUNIT"/>
    <property type="match status" value="1"/>
</dbReference>
<keyword evidence="3" id="KW-0238">DNA-binding</keyword>
<evidence type="ECO:0000256" key="3">
    <source>
        <dbReference type="ARBA" id="ARBA00023125"/>
    </source>
</evidence>
<dbReference type="EMBL" id="CAJHOF010000027">
    <property type="protein sequence ID" value="CAD7289778.1"/>
    <property type="molecule type" value="Genomic_DNA"/>
</dbReference>
<dbReference type="Proteomes" id="UP000789803">
    <property type="component" value="Unassembled WGS sequence"/>
</dbReference>
<sequence>MAWGIAKLLDFIADADLKAQISSLPTPPKTGWEMIKLGGICSVTSGGTPSRTKPEYWGGNINWIKSEVCQNSYVLENQVTEKITQLGLEKSSAKILNKNSVLIALVGATIGKVGYLTFQSTTNQNIAGLYPLNEKTLNSKFLYFASQGLYSQFKSLGGFAMANLTFIRNLQIPLPPLKDQEKIVSVIENLENKIEKFKSDLNALASKNQEILQKYLFSQNA</sequence>